<dbReference type="Pfam" id="PF00126">
    <property type="entry name" value="HTH_1"/>
    <property type="match status" value="1"/>
</dbReference>
<comment type="similarity">
    <text evidence="1">Belongs to the LysR transcriptional regulatory family.</text>
</comment>
<dbReference type="AlphaFoldDB" id="A0A0X3TVC8"/>
<dbReference type="GO" id="GO:0006351">
    <property type="term" value="P:DNA-templated transcription"/>
    <property type="evidence" value="ECO:0007669"/>
    <property type="project" value="TreeGrafter"/>
</dbReference>
<dbReference type="SUPFAM" id="SSF46785">
    <property type="entry name" value="Winged helix' DNA-binding domain"/>
    <property type="match status" value="1"/>
</dbReference>
<keyword evidence="7" id="KW-1185">Reference proteome</keyword>
<accession>A0A0X3TVC8</accession>
<dbReference type="STRING" id="1685378.AVO44_18035"/>
<proteinExistence type="inferred from homology"/>
<dbReference type="EMBL" id="LQBP01000011">
    <property type="protein sequence ID" value="KUJ77280.1"/>
    <property type="molecule type" value="Genomic_DNA"/>
</dbReference>
<dbReference type="PANTHER" id="PTHR30537:SF26">
    <property type="entry name" value="GLYCINE CLEAVAGE SYSTEM TRANSCRIPTIONAL ACTIVATOR"/>
    <property type="match status" value="1"/>
</dbReference>
<dbReference type="InterPro" id="IPR036388">
    <property type="entry name" value="WH-like_DNA-bd_sf"/>
</dbReference>
<gene>
    <name evidence="6" type="ORF">AVO44_18035</name>
</gene>
<dbReference type="Gene3D" id="3.40.190.10">
    <property type="entry name" value="Periplasmic binding protein-like II"/>
    <property type="match status" value="2"/>
</dbReference>
<evidence type="ECO:0000256" key="2">
    <source>
        <dbReference type="ARBA" id="ARBA00023015"/>
    </source>
</evidence>
<evidence type="ECO:0000313" key="7">
    <source>
        <dbReference type="Proteomes" id="UP000053690"/>
    </source>
</evidence>
<dbReference type="GO" id="GO:0043565">
    <property type="term" value="F:sequence-specific DNA binding"/>
    <property type="evidence" value="ECO:0007669"/>
    <property type="project" value="TreeGrafter"/>
</dbReference>
<dbReference type="InterPro" id="IPR036390">
    <property type="entry name" value="WH_DNA-bd_sf"/>
</dbReference>
<evidence type="ECO:0000256" key="4">
    <source>
        <dbReference type="ARBA" id="ARBA00023163"/>
    </source>
</evidence>
<reference evidence="7" key="1">
    <citation type="submission" date="2015-12" db="EMBL/GenBank/DDBJ databases">
        <authorList>
            <person name="Zhang G."/>
            <person name="Stingl U."/>
        </authorList>
    </citation>
    <scope>NUCLEOTIDE SEQUENCE [LARGE SCALE GENOMIC DNA]</scope>
    <source>
        <strain evidence="7">ZGT108</strain>
    </source>
</reference>
<keyword evidence="2" id="KW-0805">Transcription regulation</keyword>
<comment type="caution">
    <text evidence="6">The sequence shown here is derived from an EMBL/GenBank/DDBJ whole genome shotgun (WGS) entry which is preliminary data.</text>
</comment>
<keyword evidence="4" id="KW-0804">Transcription</keyword>
<dbReference type="GO" id="GO:0003700">
    <property type="term" value="F:DNA-binding transcription factor activity"/>
    <property type="evidence" value="ECO:0007669"/>
    <property type="project" value="InterPro"/>
</dbReference>
<feature type="domain" description="HTH lysR-type" evidence="5">
    <location>
        <begin position="4"/>
        <end position="61"/>
    </location>
</feature>
<dbReference type="PROSITE" id="PS50931">
    <property type="entry name" value="HTH_LYSR"/>
    <property type="match status" value="1"/>
</dbReference>
<evidence type="ECO:0000256" key="1">
    <source>
        <dbReference type="ARBA" id="ARBA00009437"/>
    </source>
</evidence>
<evidence type="ECO:0000313" key="6">
    <source>
        <dbReference type="EMBL" id="KUJ77280.1"/>
    </source>
</evidence>
<evidence type="ECO:0000256" key="3">
    <source>
        <dbReference type="ARBA" id="ARBA00023125"/>
    </source>
</evidence>
<dbReference type="RefSeq" id="WP_068340148.1">
    <property type="nucleotide sequence ID" value="NZ_LQBP01000011.1"/>
</dbReference>
<dbReference type="Pfam" id="PF03466">
    <property type="entry name" value="LysR_substrate"/>
    <property type="match status" value="1"/>
</dbReference>
<dbReference type="PANTHER" id="PTHR30537">
    <property type="entry name" value="HTH-TYPE TRANSCRIPTIONAL REGULATOR"/>
    <property type="match status" value="1"/>
</dbReference>
<dbReference type="SUPFAM" id="SSF53850">
    <property type="entry name" value="Periplasmic binding protein-like II"/>
    <property type="match status" value="1"/>
</dbReference>
<dbReference type="InterPro" id="IPR000847">
    <property type="entry name" value="LysR_HTH_N"/>
</dbReference>
<dbReference type="InterPro" id="IPR058163">
    <property type="entry name" value="LysR-type_TF_proteobact-type"/>
</dbReference>
<evidence type="ECO:0000259" key="5">
    <source>
        <dbReference type="PROSITE" id="PS50931"/>
    </source>
</evidence>
<sequence length="304" mass="33538">MRLPPLNSLKAFEATVRLGGFTSAADELGVSPAAVSMQVKKAEEFLGKTLFRRTHNSLLLTDAGRSYYPAIAEALMGISTVTDQLLETEARSRIVISTIQSLAEIWVVPAVSRFRKHYPGTGIELRIEPDPVDLLRTQADIRITYESHLYPQHSSVPMFRDTAYPYCTRDFYNRYIAKGGIAAVPDNLLIHTDWGEQYASHPTWAGWFRAEGVAKTPDMRKGLRAGGAAVAFALAVQGAGIALVPKFLTDAKPDKDQFTFPARRGLPLPYDYFAITPRTDAATAAGQRERLVKKMLNELVPASP</sequence>
<dbReference type="Gene3D" id="1.10.10.10">
    <property type="entry name" value="Winged helix-like DNA-binding domain superfamily/Winged helix DNA-binding domain"/>
    <property type="match status" value="1"/>
</dbReference>
<name>A0A0X3TVC8_9RHOB</name>
<dbReference type="Proteomes" id="UP000053690">
    <property type="component" value="Unassembled WGS sequence"/>
</dbReference>
<dbReference type="InterPro" id="IPR005119">
    <property type="entry name" value="LysR_subst-bd"/>
</dbReference>
<keyword evidence="3" id="KW-0238">DNA-binding</keyword>
<protein>
    <recommendedName>
        <fullName evidence="5">HTH lysR-type domain-containing protein</fullName>
    </recommendedName>
</protein>
<organism evidence="6 7">
    <name type="scientific">Ruegeria profundi</name>
    <dbReference type="NCBI Taxonomy" id="1685378"/>
    <lineage>
        <taxon>Bacteria</taxon>
        <taxon>Pseudomonadati</taxon>
        <taxon>Pseudomonadota</taxon>
        <taxon>Alphaproteobacteria</taxon>
        <taxon>Rhodobacterales</taxon>
        <taxon>Roseobacteraceae</taxon>
        <taxon>Ruegeria</taxon>
    </lineage>
</organism>